<keyword evidence="2" id="KW-1185">Reference proteome</keyword>
<gene>
    <name evidence="1" type="ORF">PMEA_00008192</name>
</gene>
<proteinExistence type="predicted"/>
<sequence length="207" mass="23282">VEQAAKRGTKPEKKKVEPNDELSKVLDFKKFDISELDCIFADFKTTLDPFVQNREDMARAEESFKKAVTTLEQVSPHAQFSEYVHALKTRLTSEGIVVKIKEGALAIYTEGKKTVQEILDAVAAVNAILKLSKELKAMPMIIARGSDDAVERAEGMDLPGILKREFKSVWDLGKIPRLIKAFSNNVQQVRRAPDMVRDCYSQAKKII</sequence>
<accession>A0AAU9WMT5</accession>
<dbReference type="Proteomes" id="UP001159428">
    <property type="component" value="Unassembled WGS sequence"/>
</dbReference>
<name>A0AAU9WMT5_9CNID</name>
<dbReference type="EMBL" id="CALNXJ010000017">
    <property type="protein sequence ID" value="CAH3119238.1"/>
    <property type="molecule type" value="Genomic_DNA"/>
</dbReference>
<feature type="non-terminal residue" evidence="1">
    <location>
        <position position="207"/>
    </location>
</feature>
<evidence type="ECO:0000313" key="1">
    <source>
        <dbReference type="EMBL" id="CAH3119238.1"/>
    </source>
</evidence>
<organism evidence="1 2">
    <name type="scientific">Pocillopora meandrina</name>
    <dbReference type="NCBI Taxonomy" id="46732"/>
    <lineage>
        <taxon>Eukaryota</taxon>
        <taxon>Metazoa</taxon>
        <taxon>Cnidaria</taxon>
        <taxon>Anthozoa</taxon>
        <taxon>Hexacorallia</taxon>
        <taxon>Scleractinia</taxon>
        <taxon>Astrocoeniina</taxon>
        <taxon>Pocilloporidae</taxon>
        <taxon>Pocillopora</taxon>
    </lineage>
</organism>
<dbReference type="AlphaFoldDB" id="A0AAU9WMT5"/>
<comment type="caution">
    <text evidence="1">The sequence shown here is derived from an EMBL/GenBank/DDBJ whole genome shotgun (WGS) entry which is preliminary data.</text>
</comment>
<protein>
    <submittedName>
        <fullName evidence="1">Uncharacterized protein</fullName>
    </submittedName>
</protein>
<evidence type="ECO:0000313" key="2">
    <source>
        <dbReference type="Proteomes" id="UP001159428"/>
    </source>
</evidence>
<feature type="non-terminal residue" evidence="1">
    <location>
        <position position="1"/>
    </location>
</feature>
<reference evidence="1 2" key="1">
    <citation type="submission" date="2022-05" db="EMBL/GenBank/DDBJ databases">
        <authorList>
            <consortium name="Genoscope - CEA"/>
            <person name="William W."/>
        </authorList>
    </citation>
    <scope>NUCLEOTIDE SEQUENCE [LARGE SCALE GENOMIC DNA]</scope>
</reference>